<feature type="region of interest" description="Disordered" evidence="1">
    <location>
        <begin position="340"/>
        <end position="367"/>
    </location>
</feature>
<feature type="region of interest" description="Disordered" evidence="1">
    <location>
        <begin position="217"/>
        <end position="284"/>
    </location>
</feature>
<feature type="compositionally biased region" description="Low complexity" evidence="1">
    <location>
        <begin position="43"/>
        <end position="56"/>
    </location>
</feature>
<feature type="compositionally biased region" description="Basic residues" evidence="1">
    <location>
        <begin position="217"/>
        <end position="226"/>
    </location>
</feature>
<protein>
    <submittedName>
        <fullName evidence="2">Uncharacterized protein</fullName>
    </submittedName>
</protein>
<feature type="compositionally biased region" description="Basic residues" evidence="1">
    <location>
        <begin position="433"/>
        <end position="445"/>
    </location>
</feature>
<dbReference type="Proteomes" id="UP001309876">
    <property type="component" value="Unassembled WGS sequence"/>
</dbReference>
<organism evidence="2 3">
    <name type="scientific">Lithohypha guttulata</name>
    <dbReference type="NCBI Taxonomy" id="1690604"/>
    <lineage>
        <taxon>Eukaryota</taxon>
        <taxon>Fungi</taxon>
        <taxon>Dikarya</taxon>
        <taxon>Ascomycota</taxon>
        <taxon>Pezizomycotina</taxon>
        <taxon>Eurotiomycetes</taxon>
        <taxon>Chaetothyriomycetidae</taxon>
        <taxon>Chaetothyriales</taxon>
        <taxon>Trichomeriaceae</taxon>
        <taxon>Lithohypha</taxon>
    </lineage>
</organism>
<feature type="compositionally biased region" description="Basic and acidic residues" evidence="1">
    <location>
        <begin position="358"/>
        <end position="367"/>
    </location>
</feature>
<name>A0AAN7SXJ9_9EURO</name>
<keyword evidence="3" id="KW-1185">Reference proteome</keyword>
<proteinExistence type="predicted"/>
<feature type="region of interest" description="Disordered" evidence="1">
    <location>
        <begin position="27"/>
        <end position="95"/>
    </location>
</feature>
<evidence type="ECO:0000313" key="3">
    <source>
        <dbReference type="Proteomes" id="UP001309876"/>
    </source>
</evidence>
<evidence type="ECO:0000256" key="1">
    <source>
        <dbReference type="SAM" id="MobiDB-lite"/>
    </source>
</evidence>
<reference evidence="2 3" key="1">
    <citation type="submission" date="2023-08" db="EMBL/GenBank/DDBJ databases">
        <title>Black Yeasts Isolated from many extreme environments.</title>
        <authorList>
            <person name="Coleine C."/>
            <person name="Stajich J.E."/>
            <person name="Selbmann L."/>
        </authorList>
    </citation>
    <scope>NUCLEOTIDE SEQUENCE [LARGE SCALE GENOMIC DNA]</scope>
    <source>
        <strain evidence="2 3">CCFEE 5910</strain>
    </source>
</reference>
<feature type="compositionally biased region" description="Polar residues" evidence="1">
    <location>
        <begin position="348"/>
        <end position="357"/>
    </location>
</feature>
<dbReference type="AlphaFoldDB" id="A0AAN7SXJ9"/>
<feature type="region of interest" description="Disordered" evidence="1">
    <location>
        <begin position="400"/>
        <end position="458"/>
    </location>
</feature>
<feature type="region of interest" description="Disordered" evidence="1">
    <location>
        <begin position="130"/>
        <end position="152"/>
    </location>
</feature>
<comment type="caution">
    <text evidence="2">The sequence shown here is derived from an EMBL/GenBank/DDBJ whole genome shotgun (WGS) entry which is preliminary data.</text>
</comment>
<gene>
    <name evidence="2" type="ORF">LTR05_005335</name>
</gene>
<sequence length="458" mass="51480">MSRYRRVDWDSPLDDRYSERQITFEEPSRRSFPVRIRRRDSSESSSTYSTTSSIHSGFREPEADESDNVETKRTSETADGVSSAQARPPQVRERQTVINEKWYTAEAAQTLPFAASFTGDGNLHSAEHLARKDGGNSHARYRTGSAGQGLGHEAEEHEVAAIKRLAKPASEASAKLEDEVTRFTIEKDLEFENAVRRLFWSSGIPREVCDEVLDSHRKKQQVKRRIGGQGSLLPNVKSSLRDETVSATSMSDKNTDSDASEASTVKQASHRGRARQRAHEERVPTRKMARVDLDDTYRHKVDVPPEAHSIFIAGPSGHVEFRAANGTLQHIEQWQPHEDENPIHLTDAPSSAPSSQAIERKKYDRKTNSEVKGELIVEMLESIRRKLDAAPLLQLTGDKREATVESLLVPNEVDSGVEQEDKKPLEYKNSTNAKKRKPKHWKGKMRATAPQKEVVTTA</sequence>
<evidence type="ECO:0000313" key="2">
    <source>
        <dbReference type="EMBL" id="KAK5084259.1"/>
    </source>
</evidence>
<dbReference type="EMBL" id="JAVRRJ010000005">
    <property type="protein sequence ID" value="KAK5084259.1"/>
    <property type="molecule type" value="Genomic_DNA"/>
</dbReference>
<accession>A0AAN7SXJ9</accession>